<evidence type="ECO:0000256" key="2">
    <source>
        <dbReference type="ARBA" id="ARBA00022801"/>
    </source>
</evidence>
<dbReference type="InterPro" id="IPR050884">
    <property type="entry name" value="CNP_phosphodiesterase-III"/>
</dbReference>
<dbReference type="Gene3D" id="3.60.21.10">
    <property type="match status" value="1"/>
</dbReference>
<comment type="caution">
    <text evidence="6">The sequence shown here is derived from an EMBL/GenBank/DDBJ whole genome shotgun (WGS) entry which is preliminary data.</text>
</comment>
<dbReference type="AlphaFoldDB" id="A0A7W8QJZ4"/>
<evidence type="ECO:0000256" key="3">
    <source>
        <dbReference type="ARBA" id="ARBA00023004"/>
    </source>
</evidence>
<dbReference type="CDD" id="cd07402">
    <property type="entry name" value="MPP_GpdQ"/>
    <property type="match status" value="1"/>
</dbReference>
<comment type="similarity">
    <text evidence="4">Belongs to the cyclic nucleotide phosphodiesterase class-III family.</text>
</comment>
<dbReference type="Pfam" id="PF00149">
    <property type="entry name" value="Metallophos"/>
    <property type="match status" value="1"/>
</dbReference>
<dbReference type="InterPro" id="IPR029052">
    <property type="entry name" value="Metallo-depent_PP-like"/>
</dbReference>
<name>A0A7W8QJZ4_9ACTN</name>
<sequence length="246" mass="26398">MLVLAHISDTHLDGGEDGAERVRRVMGHIRALEHPVDAIVHTGDVVDKGLPEEYRQAAEELRADVPMLLCPGNHDARAPFREFLLGEEPADGPIDGVHRVGRALVAVCDTSVPGEHWGRLAEATLDRLEGVLAAAPADTPVLIALHHHPADLGIAYVDEIRQRDEHRLAALIERYPQVAAVLCGHAHTSAVTSFAGRPLLVAPSVAPQLRMEWEPAPPAGDGAPPPMLALHLLGGDGRLTTHFRAV</sequence>
<dbReference type="SUPFAM" id="SSF56300">
    <property type="entry name" value="Metallo-dependent phosphatases"/>
    <property type="match status" value="1"/>
</dbReference>
<keyword evidence="2" id="KW-0378">Hydrolase</keyword>
<dbReference type="GO" id="GO:0004112">
    <property type="term" value="F:cyclic-nucleotide phosphodiesterase activity"/>
    <property type="evidence" value="ECO:0007669"/>
    <property type="project" value="InterPro"/>
</dbReference>
<dbReference type="RefSeq" id="WP_184391517.1">
    <property type="nucleotide sequence ID" value="NZ_BAAAJD010000032.1"/>
</dbReference>
<protein>
    <submittedName>
        <fullName evidence="6">3',5'-cyclic AMP phosphodiesterase CpdA</fullName>
    </submittedName>
</protein>
<gene>
    <name evidence="6" type="ORF">HDA36_001951</name>
</gene>
<proteinExistence type="inferred from homology"/>
<keyword evidence="3" id="KW-0408">Iron</keyword>
<feature type="domain" description="Calcineurin-like phosphoesterase" evidence="5">
    <location>
        <begin position="4"/>
        <end position="188"/>
    </location>
</feature>
<evidence type="ECO:0000313" key="6">
    <source>
        <dbReference type="EMBL" id="MBB5431867.1"/>
    </source>
</evidence>
<evidence type="ECO:0000256" key="4">
    <source>
        <dbReference type="ARBA" id="ARBA00025742"/>
    </source>
</evidence>
<dbReference type="PANTHER" id="PTHR42988">
    <property type="entry name" value="PHOSPHOHYDROLASE"/>
    <property type="match status" value="1"/>
</dbReference>
<dbReference type="EMBL" id="JACHDB010000001">
    <property type="protein sequence ID" value="MBB5431867.1"/>
    <property type="molecule type" value="Genomic_DNA"/>
</dbReference>
<dbReference type="InterPro" id="IPR004843">
    <property type="entry name" value="Calcineurin-like_PHP"/>
</dbReference>
<dbReference type="GO" id="GO:0046872">
    <property type="term" value="F:metal ion binding"/>
    <property type="evidence" value="ECO:0007669"/>
    <property type="project" value="UniProtKB-KW"/>
</dbReference>
<dbReference type="PANTHER" id="PTHR42988:SF2">
    <property type="entry name" value="CYCLIC NUCLEOTIDE PHOSPHODIESTERASE CBUA0032-RELATED"/>
    <property type="match status" value="1"/>
</dbReference>
<evidence type="ECO:0000256" key="1">
    <source>
        <dbReference type="ARBA" id="ARBA00022723"/>
    </source>
</evidence>
<dbReference type="InterPro" id="IPR026575">
    <property type="entry name" value="GpdQ/CpdA-like"/>
</dbReference>
<keyword evidence="1" id="KW-0479">Metal-binding</keyword>
<dbReference type="Proteomes" id="UP000572635">
    <property type="component" value="Unassembled WGS sequence"/>
</dbReference>
<keyword evidence="7" id="KW-1185">Reference proteome</keyword>
<organism evidence="6 7">
    <name type="scientific">Nocardiopsis composta</name>
    <dbReference type="NCBI Taxonomy" id="157465"/>
    <lineage>
        <taxon>Bacteria</taxon>
        <taxon>Bacillati</taxon>
        <taxon>Actinomycetota</taxon>
        <taxon>Actinomycetes</taxon>
        <taxon>Streptosporangiales</taxon>
        <taxon>Nocardiopsidaceae</taxon>
        <taxon>Nocardiopsis</taxon>
    </lineage>
</organism>
<evidence type="ECO:0000313" key="7">
    <source>
        <dbReference type="Proteomes" id="UP000572635"/>
    </source>
</evidence>
<reference evidence="6 7" key="1">
    <citation type="submission" date="2020-08" db="EMBL/GenBank/DDBJ databases">
        <title>Sequencing the genomes of 1000 actinobacteria strains.</title>
        <authorList>
            <person name="Klenk H.-P."/>
        </authorList>
    </citation>
    <scope>NUCLEOTIDE SEQUENCE [LARGE SCALE GENOMIC DNA]</scope>
    <source>
        <strain evidence="6 7">DSM 44551</strain>
    </source>
</reference>
<evidence type="ECO:0000259" key="5">
    <source>
        <dbReference type="Pfam" id="PF00149"/>
    </source>
</evidence>
<accession>A0A7W8QJZ4</accession>